<evidence type="ECO:0000259" key="12">
    <source>
        <dbReference type="PROSITE" id="PS50011"/>
    </source>
</evidence>
<dbReference type="InterPro" id="IPR008271">
    <property type="entry name" value="Ser/Thr_kinase_AS"/>
</dbReference>
<evidence type="ECO:0000256" key="2">
    <source>
        <dbReference type="ARBA" id="ARBA00011245"/>
    </source>
</evidence>
<evidence type="ECO:0000256" key="3">
    <source>
        <dbReference type="ARBA" id="ARBA00022527"/>
    </source>
</evidence>
<feature type="domain" description="EF-hand" evidence="13">
    <location>
        <begin position="463"/>
        <end position="496"/>
    </location>
</feature>
<dbReference type="Gene3D" id="1.10.510.10">
    <property type="entry name" value="Transferase(Phosphotransferase) domain 1"/>
    <property type="match status" value="1"/>
</dbReference>
<evidence type="ECO:0000256" key="1">
    <source>
        <dbReference type="ARBA" id="ARBA00001946"/>
    </source>
</evidence>
<dbReference type="InterPro" id="IPR000719">
    <property type="entry name" value="Prot_kinase_dom"/>
</dbReference>
<comment type="caution">
    <text evidence="14">The sequence shown here is derived from an EMBL/GenBank/DDBJ whole genome shotgun (WGS) entry which is preliminary data.</text>
</comment>
<dbReference type="InterPro" id="IPR011992">
    <property type="entry name" value="EF-hand-dom_pair"/>
</dbReference>
<protein>
    <submittedName>
        <fullName evidence="14">Uncharacterized protein</fullName>
    </submittedName>
</protein>
<dbReference type="GO" id="GO:0005524">
    <property type="term" value="F:ATP binding"/>
    <property type="evidence" value="ECO:0007669"/>
    <property type="project" value="UniProtKB-UniRule"/>
</dbReference>
<dbReference type="SUPFAM" id="SSF47473">
    <property type="entry name" value="EF-hand"/>
    <property type="match status" value="1"/>
</dbReference>
<dbReference type="PROSITE" id="PS00107">
    <property type="entry name" value="PROTEIN_KINASE_ATP"/>
    <property type="match status" value="1"/>
</dbReference>
<dbReference type="InterPro" id="IPR050205">
    <property type="entry name" value="CDPK_Ser/Thr_kinases"/>
</dbReference>
<dbReference type="PROSITE" id="PS00018">
    <property type="entry name" value="EF_HAND_1"/>
    <property type="match status" value="2"/>
</dbReference>
<evidence type="ECO:0000313" key="14">
    <source>
        <dbReference type="EMBL" id="CAI2366215.1"/>
    </source>
</evidence>
<proteinExistence type="inferred from homology"/>
<reference evidence="14" key="1">
    <citation type="submission" date="2023-07" db="EMBL/GenBank/DDBJ databases">
        <authorList>
            <consortium name="AG Swart"/>
            <person name="Singh M."/>
            <person name="Singh A."/>
            <person name="Seah K."/>
            <person name="Emmerich C."/>
        </authorList>
    </citation>
    <scope>NUCLEOTIDE SEQUENCE</scope>
    <source>
        <strain evidence="14">DP1</strain>
    </source>
</reference>
<dbReference type="CDD" id="cd05117">
    <property type="entry name" value="STKc_CAMK"/>
    <property type="match status" value="1"/>
</dbReference>
<dbReference type="FunFam" id="1.10.238.10:FF:000001">
    <property type="entry name" value="Calmodulin 1"/>
    <property type="match status" value="1"/>
</dbReference>
<dbReference type="Gene3D" id="3.30.200.20">
    <property type="entry name" value="Phosphorylase Kinase, domain 1"/>
    <property type="match status" value="1"/>
</dbReference>
<organism evidence="14 15">
    <name type="scientific">Euplotes crassus</name>
    <dbReference type="NCBI Taxonomy" id="5936"/>
    <lineage>
        <taxon>Eukaryota</taxon>
        <taxon>Sar</taxon>
        <taxon>Alveolata</taxon>
        <taxon>Ciliophora</taxon>
        <taxon>Intramacronucleata</taxon>
        <taxon>Spirotrichea</taxon>
        <taxon>Hypotrichia</taxon>
        <taxon>Euplotida</taxon>
        <taxon>Euplotidae</taxon>
        <taxon>Moneuplotes</taxon>
    </lineage>
</organism>
<dbReference type="Gene3D" id="1.10.238.10">
    <property type="entry name" value="EF-hand"/>
    <property type="match status" value="2"/>
</dbReference>
<dbReference type="Proteomes" id="UP001295684">
    <property type="component" value="Unassembled WGS sequence"/>
</dbReference>
<dbReference type="GO" id="GO:0004674">
    <property type="term" value="F:protein serine/threonine kinase activity"/>
    <property type="evidence" value="ECO:0007669"/>
    <property type="project" value="UniProtKB-KW"/>
</dbReference>
<dbReference type="InterPro" id="IPR002048">
    <property type="entry name" value="EF_hand_dom"/>
</dbReference>
<dbReference type="InterPro" id="IPR018247">
    <property type="entry name" value="EF_Hand_1_Ca_BS"/>
</dbReference>
<evidence type="ECO:0000313" key="15">
    <source>
        <dbReference type="Proteomes" id="UP001295684"/>
    </source>
</evidence>
<dbReference type="PROSITE" id="PS50011">
    <property type="entry name" value="PROTEIN_KINASE_DOM"/>
    <property type="match status" value="1"/>
</dbReference>
<dbReference type="InterPro" id="IPR011009">
    <property type="entry name" value="Kinase-like_dom_sf"/>
</dbReference>
<dbReference type="AlphaFoldDB" id="A0AAD1UG32"/>
<dbReference type="PROSITE" id="PS00108">
    <property type="entry name" value="PROTEIN_KINASE_ST"/>
    <property type="match status" value="1"/>
</dbReference>
<comment type="similarity">
    <text evidence="9">Belongs to the protein kinase superfamily. Ser/Thr protein kinase family. CDPK subfamily.</text>
</comment>
<keyword evidence="6" id="KW-0418">Kinase</keyword>
<dbReference type="Pfam" id="PF13499">
    <property type="entry name" value="EF-hand_7"/>
    <property type="match status" value="2"/>
</dbReference>
<keyword evidence="8 10" id="KW-0067">ATP-binding</keyword>
<evidence type="ECO:0000256" key="10">
    <source>
        <dbReference type="PROSITE-ProRule" id="PRU10141"/>
    </source>
</evidence>
<keyword evidence="7" id="KW-0106">Calcium</keyword>
<evidence type="ECO:0000256" key="4">
    <source>
        <dbReference type="ARBA" id="ARBA00022679"/>
    </source>
</evidence>
<feature type="domain" description="EF-hand" evidence="13">
    <location>
        <begin position="355"/>
        <end position="390"/>
    </location>
</feature>
<dbReference type="EMBL" id="CAMPGE010007295">
    <property type="protein sequence ID" value="CAI2366215.1"/>
    <property type="molecule type" value="Genomic_DNA"/>
</dbReference>
<comment type="subunit">
    <text evidence="2">Monomer.</text>
</comment>
<evidence type="ECO:0000259" key="13">
    <source>
        <dbReference type="PROSITE" id="PS50222"/>
    </source>
</evidence>
<name>A0AAD1UG32_EUPCR</name>
<dbReference type="InterPro" id="IPR017441">
    <property type="entry name" value="Protein_kinase_ATP_BS"/>
</dbReference>
<evidence type="ECO:0000256" key="6">
    <source>
        <dbReference type="ARBA" id="ARBA00022777"/>
    </source>
</evidence>
<dbReference type="SUPFAM" id="SSF56112">
    <property type="entry name" value="Protein kinase-like (PK-like)"/>
    <property type="match status" value="1"/>
</dbReference>
<evidence type="ECO:0000256" key="5">
    <source>
        <dbReference type="ARBA" id="ARBA00022741"/>
    </source>
</evidence>
<keyword evidence="15" id="KW-1185">Reference proteome</keyword>
<keyword evidence="4" id="KW-0808">Transferase</keyword>
<feature type="domain" description="EF-hand" evidence="13">
    <location>
        <begin position="391"/>
        <end position="426"/>
    </location>
</feature>
<feature type="domain" description="EF-hand" evidence="13">
    <location>
        <begin position="427"/>
        <end position="462"/>
    </location>
</feature>
<keyword evidence="5 10" id="KW-0547">Nucleotide-binding</keyword>
<accession>A0AAD1UG32</accession>
<feature type="domain" description="Protein kinase" evidence="12">
    <location>
        <begin position="52"/>
        <end position="308"/>
    </location>
</feature>
<evidence type="ECO:0000256" key="7">
    <source>
        <dbReference type="ARBA" id="ARBA00022837"/>
    </source>
</evidence>
<dbReference type="SMART" id="SM00054">
    <property type="entry name" value="EFh"/>
    <property type="match status" value="4"/>
</dbReference>
<comment type="cofactor">
    <cofactor evidence="1">
        <name>Mg(2+)</name>
        <dbReference type="ChEBI" id="CHEBI:18420"/>
    </cofactor>
</comment>
<gene>
    <name evidence="14" type="ORF">ECRASSUSDP1_LOCUS7486</name>
</gene>
<sequence length="496" mass="56617">MGCLISTECESLGSKGKSYVKVNVKKHIESQITSDMTDISLKSYHNPLENYVISPKVIGAGGFGKVFLARSVDDPTLKFAIKTLNKGNSKMRLVDFQKEIGFLKKMDHKHIIKYFEAFQDKKYVYIVTEYCPNGDLFDYIKNEVAERGSFKENEACRIMRKLLKTVNYMHSMNIAHRDIKPENIMLGEDGNLKLIDFGISKQMENELFSGIVGSSFYIAPEMIKGKYDLKCDIWSCGVILYVLLCGYLPFNGQNTNDVLKSIKQCQIKFTYEEFTNVSKDAIDLVQRMLDPNPETRYTALECLNHSWFSNRKSLKGYYENAKIGHEIVKNIKDFTTGSILKKRAINLLVKFMTSREISNLNTLFETIDTDNSGFIEAEELAEALKKADKNFSQQEINEIFTEVDIQGNHKINYSEFIAATLNVKETLTDAKLATLFKSFDIDNSGFITLENLEGAFRKFGNKVSKSELSRVLELHDLDKDGKLSFCEFQKCCLTEQ</sequence>
<dbReference type="PANTHER" id="PTHR24349">
    <property type="entry name" value="SERINE/THREONINE-PROTEIN KINASE"/>
    <property type="match status" value="1"/>
</dbReference>
<dbReference type="PROSITE" id="PS50222">
    <property type="entry name" value="EF_HAND_2"/>
    <property type="match status" value="4"/>
</dbReference>
<dbReference type="FunFam" id="1.10.510.10:FF:000571">
    <property type="entry name" value="Maternal embryonic leucine zipper kinase"/>
    <property type="match status" value="1"/>
</dbReference>
<dbReference type="GO" id="GO:0005509">
    <property type="term" value="F:calcium ion binding"/>
    <property type="evidence" value="ECO:0007669"/>
    <property type="project" value="InterPro"/>
</dbReference>
<evidence type="ECO:0000256" key="8">
    <source>
        <dbReference type="ARBA" id="ARBA00022840"/>
    </source>
</evidence>
<evidence type="ECO:0000256" key="9">
    <source>
        <dbReference type="ARBA" id="ARBA00024334"/>
    </source>
</evidence>
<dbReference type="Pfam" id="PF00069">
    <property type="entry name" value="Pkinase"/>
    <property type="match status" value="1"/>
</dbReference>
<feature type="binding site" evidence="10">
    <location>
        <position position="82"/>
    </location>
    <ligand>
        <name>ATP</name>
        <dbReference type="ChEBI" id="CHEBI:30616"/>
    </ligand>
</feature>
<keyword evidence="3 11" id="KW-0723">Serine/threonine-protein kinase</keyword>
<dbReference type="SMART" id="SM00220">
    <property type="entry name" value="S_TKc"/>
    <property type="match status" value="1"/>
</dbReference>
<evidence type="ECO:0000256" key="11">
    <source>
        <dbReference type="RuleBase" id="RU000304"/>
    </source>
</evidence>